<sequence length="170" mass="18255">MDASSESSSDEAKPEQRVRDAAAETLWTWACLPDSADARHRFDDHASDSLACTVGGRRFRVAQNRARQGELGVTGCCVWDAAVVLARYLEWCEELRSGGRCAEEAAADLDAVFGRRCLELGAGCGLLGLAAAALGGLVTLTDREETISLLERNTADFIQEHCQKSSSTSS</sequence>
<dbReference type="PANTHER" id="PTHR14614">
    <property type="entry name" value="HEPATOCELLULAR CARCINOMA-ASSOCIATED ANTIGEN"/>
    <property type="match status" value="1"/>
</dbReference>
<dbReference type="Gene3D" id="3.40.50.150">
    <property type="entry name" value="Vaccinia Virus protein VP39"/>
    <property type="match status" value="1"/>
</dbReference>
<feature type="non-terminal residue" evidence="1">
    <location>
        <position position="170"/>
    </location>
</feature>
<evidence type="ECO:0000313" key="1">
    <source>
        <dbReference type="EMBL" id="OLP85149.1"/>
    </source>
</evidence>
<gene>
    <name evidence="1" type="primary">METTL21A</name>
    <name evidence="1" type="ORF">AK812_SmicGene33884</name>
</gene>
<dbReference type="Proteomes" id="UP000186817">
    <property type="component" value="Unassembled WGS sequence"/>
</dbReference>
<keyword evidence="1" id="KW-0808">Transferase</keyword>
<reference evidence="1 2" key="1">
    <citation type="submission" date="2016-02" db="EMBL/GenBank/DDBJ databases">
        <title>Genome analysis of coral dinoflagellate symbionts highlights evolutionary adaptations to a symbiotic lifestyle.</title>
        <authorList>
            <person name="Aranda M."/>
            <person name="Li Y."/>
            <person name="Liew Y.J."/>
            <person name="Baumgarten S."/>
            <person name="Simakov O."/>
            <person name="Wilson M."/>
            <person name="Piel J."/>
            <person name="Ashoor H."/>
            <person name="Bougouffa S."/>
            <person name="Bajic V.B."/>
            <person name="Ryu T."/>
            <person name="Ravasi T."/>
            <person name="Bayer T."/>
            <person name="Micklem G."/>
            <person name="Kim H."/>
            <person name="Bhak J."/>
            <person name="Lajeunesse T.C."/>
            <person name="Voolstra C.R."/>
        </authorList>
    </citation>
    <scope>NUCLEOTIDE SEQUENCE [LARGE SCALE GENOMIC DNA]</scope>
    <source>
        <strain evidence="1 2">CCMP2467</strain>
    </source>
</reference>
<dbReference type="Pfam" id="PF10294">
    <property type="entry name" value="Methyltransf_16"/>
    <property type="match status" value="1"/>
</dbReference>
<dbReference type="GO" id="GO:0032259">
    <property type="term" value="P:methylation"/>
    <property type="evidence" value="ECO:0007669"/>
    <property type="project" value="UniProtKB-KW"/>
</dbReference>
<dbReference type="SUPFAM" id="SSF53335">
    <property type="entry name" value="S-adenosyl-L-methionine-dependent methyltransferases"/>
    <property type="match status" value="1"/>
</dbReference>
<dbReference type="InterPro" id="IPR029063">
    <property type="entry name" value="SAM-dependent_MTases_sf"/>
</dbReference>
<dbReference type="GO" id="GO:0008168">
    <property type="term" value="F:methyltransferase activity"/>
    <property type="evidence" value="ECO:0007669"/>
    <property type="project" value="UniProtKB-KW"/>
</dbReference>
<evidence type="ECO:0000313" key="2">
    <source>
        <dbReference type="Proteomes" id="UP000186817"/>
    </source>
</evidence>
<proteinExistence type="predicted"/>
<dbReference type="PANTHER" id="PTHR14614:SF109">
    <property type="entry name" value="RIBOSOMAL LYSINE N-METHYLTRANSFERASE 5"/>
    <property type="match status" value="1"/>
</dbReference>
<protein>
    <submittedName>
        <fullName evidence="1">Protein N-lysine methyltransferase METTL21A</fullName>
    </submittedName>
</protein>
<accession>A0A1Q9CQE8</accession>
<dbReference type="InterPro" id="IPR019410">
    <property type="entry name" value="Methyltransf_16"/>
</dbReference>
<comment type="caution">
    <text evidence="1">The sequence shown here is derived from an EMBL/GenBank/DDBJ whole genome shotgun (WGS) entry which is preliminary data.</text>
</comment>
<dbReference type="EMBL" id="LSRX01000993">
    <property type="protein sequence ID" value="OLP85149.1"/>
    <property type="molecule type" value="Genomic_DNA"/>
</dbReference>
<keyword evidence="2" id="KW-1185">Reference proteome</keyword>
<keyword evidence="1" id="KW-0489">Methyltransferase</keyword>
<name>A0A1Q9CQE8_SYMMI</name>
<dbReference type="AlphaFoldDB" id="A0A1Q9CQE8"/>
<organism evidence="1 2">
    <name type="scientific">Symbiodinium microadriaticum</name>
    <name type="common">Dinoflagellate</name>
    <name type="synonym">Zooxanthella microadriatica</name>
    <dbReference type="NCBI Taxonomy" id="2951"/>
    <lineage>
        <taxon>Eukaryota</taxon>
        <taxon>Sar</taxon>
        <taxon>Alveolata</taxon>
        <taxon>Dinophyceae</taxon>
        <taxon>Suessiales</taxon>
        <taxon>Symbiodiniaceae</taxon>
        <taxon>Symbiodinium</taxon>
    </lineage>
</organism>
<dbReference type="OrthoDB" id="413520at2759"/>